<feature type="region of interest" description="Disordered" evidence="3">
    <location>
        <begin position="160"/>
        <end position="179"/>
    </location>
</feature>
<dbReference type="KEGG" id="mng:MNEG_4646"/>
<protein>
    <submittedName>
        <fullName evidence="6">F-box/LRR-repeat protein 16</fullName>
    </submittedName>
</protein>
<evidence type="ECO:0000256" key="3">
    <source>
        <dbReference type="SAM" id="MobiDB-lite"/>
    </source>
</evidence>
<keyword evidence="4" id="KW-0812">Transmembrane</keyword>
<dbReference type="RefSeq" id="XP_013902328.1">
    <property type="nucleotide sequence ID" value="XM_014046874.1"/>
</dbReference>
<dbReference type="InterPro" id="IPR050648">
    <property type="entry name" value="F-box_LRR-repeat"/>
</dbReference>
<dbReference type="InterPro" id="IPR057207">
    <property type="entry name" value="FBXL15_LRR"/>
</dbReference>
<dbReference type="Proteomes" id="UP000054498">
    <property type="component" value="Unassembled WGS sequence"/>
</dbReference>
<evidence type="ECO:0000256" key="2">
    <source>
        <dbReference type="ARBA" id="ARBA00022786"/>
    </source>
</evidence>
<comment type="subcellular location">
    <subcellularLocation>
        <location evidence="1">Cytoplasm</location>
        <location evidence="1">Cytoskeleton</location>
        <location evidence="1">Cilium axoneme</location>
    </subcellularLocation>
</comment>
<dbReference type="STRING" id="145388.A0A0D2L8Z6"/>
<dbReference type="InterPro" id="IPR032675">
    <property type="entry name" value="LRR_dom_sf"/>
</dbReference>
<accession>A0A0D2L8Z6</accession>
<dbReference type="InterPro" id="IPR001611">
    <property type="entry name" value="Leu-rich_rpt"/>
</dbReference>
<dbReference type="SMART" id="SM00368">
    <property type="entry name" value="LRR_RI"/>
    <property type="match status" value="5"/>
</dbReference>
<dbReference type="GeneID" id="25737523"/>
<dbReference type="OrthoDB" id="541896at2759"/>
<name>A0A0D2L8Z6_9CHLO</name>
<feature type="transmembrane region" description="Helical" evidence="4">
    <location>
        <begin position="6"/>
        <end position="24"/>
    </location>
</feature>
<dbReference type="InterPro" id="IPR006553">
    <property type="entry name" value="Leu-rich_rpt_Cys-con_subtyp"/>
</dbReference>
<dbReference type="Gene3D" id="3.80.10.10">
    <property type="entry name" value="Ribonuclease Inhibitor"/>
    <property type="match status" value="3"/>
</dbReference>
<evidence type="ECO:0000256" key="4">
    <source>
        <dbReference type="SAM" id="Phobius"/>
    </source>
</evidence>
<dbReference type="EMBL" id="KK100875">
    <property type="protein sequence ID" value="KIZ03309.1"/>
    <property type="molecule type" value="Genomic_DNA"/>
</dbReference>
<evidence type="ECO:0000313" key="7">
    <source>
        <dbReference type="Proteomes" id="UP000054498"/>
    </source>
</evidence>
<evidence type="ECO:0000256" key="1">
    <source>
        <dbReference type="ARBA" id="ARBA00004430"/>
    </source>
</evidence>
<feature type="domain" description="F-box/LRR-repeat protein 15-like leucin rich repeat" evidence="5">
    <location>
        <begin position="732"/>
        <end position="830"/>
    </location>
</feature>
<dbReference type="PANTHER" id="PTHR13382">
    <property type="entry name" value="MITOCHONDRIAL ATP SYNTHASE COUPLING FACTOR B"/>
    <property type="match status" value="1"/>
</dbReference>
<keyword evidence="4" id="KW-0472">Membrane</keyword>
<dbReference type="SMART" id="SM00367">
    <property type="entry name" value="LRR_CC"/>
    <property type="match status" value="6"/>
</dbReference>
<proteinExistence type="predicted"/>
<gene>
    <name evidence="6" type="ORF">MNEG_4646</name>
</gene>
<evidence type="ECO:0000259" key="5">
    <source>
        <dbReference type="Pfam" id="PF25372"/>
    </source>
</evidence>
<dbReference type="Pfam" id="PF13516">
    <property type="entry name" value="LRR_6"/>
    <property type="match status" value="3"/>
</dbReference>
<dbReference type="Pfam" id="PF25372">
    <property type="entry name" value="DUF7885"/>
    <property type="match status" value="1"/>
</dbReference>
<organism evidence="6 7">
    <name type="scientific">Monoraphidium neglectum</name>
    <dbReference type="NCBI Taxonomy" id="145388"/>
    <lineage>
        <taxon>Eukaryota</taxon>
        <taxon>Viridiplantae</taxon>
        <taxon>Chlorophyta</taxon>
        <taxon>core chlorophytes</taxon>
        <taxon>Chlorophyceae</taxon>
        <taxon>CS clade</taxon>
        <taxon>Sphaeropleales</taxon>
        <taxon>Selenastraceae</taxon>
        <taxon>Monoraphidium</taxon>
    </lineage>
</organism>
<reference evidence="6 7" key="1">
    <citation type="journal article" date="2013" name="BMC Genomics">
        <title>Reconstruction of the lipid metabolism for the microalga Monoraphidium neglectum from its genome sequence reveals characteristics suitable for biofuel production.</title>
        <authorList>
            <person name="Bogen C."/>
            <person name="Al-Dilaimi A."/>
            <person name="Albersmeier A."/>
            <person name="Wichmann J."/>
            <person name="Grundmann M."/>
            <person name="Rupp O."/>
            <person name="Lauersen K.J."/>
            <person name="Blifernez-Klassen O."/>
            <person name="Kalinowski J."/>
            <person name="Goesmann A."/>
            <person name="Mussgnug J.H."/>
            <person name="Kruse O."/>
        </authorList>
    </citation>
    <scope>NUCLEOTIDE SEQUENCE [LARGE SCALE GENOMIC DNA]</scope>
    <source>
        <strain evidence="6 7">SAG 48.87</strain>
    </source>
</reference>
<dbReference type="SUPFAM" id="SSF52047">
    <property type="entry name" value="RNI-like"/>
    <property type="match status" value="2"/>
</dbReference>
<sequence>MILILPVWLATASLIVATITWFLFKLKARWGRLAVDGRRTVAGSGGAPPWHDLPDSVFAAVMEKAGLQTARSIRGVSRSWRASAQRTAEHLAPRALLPGPLSSAFPNLTVLDLSRCCCAGAGGAPAAGRLDPALVADLSRLHRLADLRLGCSPLLPATGAGAGPGRWEDDVPTGGDAAAADASEGFSHITDDALAGLALSAMQRAAAPPGAGLSRLRSLDLGGCVLVSDGGLIALARLATLRELRLRRCASVSDAGLIAVAQLAGLTRLDAAGCPRITSLGLRALAPLPLADLDVSGCLLVQPAPLGGDPGCLASLQHLTTLRRLIAHDQGGGGGGGGGGAAAAHSFDPNVLRPLSALTLLTCLSLGSCALGRGQPGPRDRQAAAAGVAGVAQWLPGLRRLAVAMPADVAPGADALLDALLPLDHLEALYTCVSSLPTKDSLSQMTRLTHLELRCVLTALPADAHADAHAHAAPAAAAADDAAGAATACWRWGERPLPGSLRSLSLSSLGWPHSWADLRWLGACAALTALTARGPWLASPGAQRQLGALPNIQVLDLHFGLHNGAPLDQQDAAWDVLAAAAARSRLRALSLTAYIDGGAVPWQLRGRAEGILQNLRLLSRLERLELGHPLSGAAALLLPFGTLSGLTSLVVHASVFEAVTDAHLSHLELLPRLLRLEIFGRALQAALVPNGPTLTGAGLAPLARLGALETLRINHCFCFAAAGARAAGQLAASLRRLDLTYCSALDDGCVFHLRLLTRLSSLDISGCGRLGDAALQVVGASLTALAALHARNCPRFTDRGLSQLTPLHASLLRLRLGPTPRVSDAGVAHVGYLTSLTSLELRGCPLVTGGGMTGLSRLRSLSILDVAGCGLGVEGILALSPLTGLAQVEF</sequence>
<keyword evidence="4" id="KW-1133">Transmembrane helix</keyword>
<dbReference type="AlphaFoldDB" id="A0A0D2L8Z6"/>
<evidence type="ECO:0000313" key="6">
    <source>
        <dbReference type="EMBL" id="KIZ03309.1"/>
    </source>
</evidence>
<dbReference type="GO" id="GO:0005930">
    <property type="term" value="C:axoneme"/>
    <property type="evidence" value="ECO:0007669"/>
    <property type="project" value="UniProtKB-SubCell"/>
</dbReference>
<keyword evidence="7" id="KW-1185">Reference proteome</keyword>
<keyword evidence="2" id="KW-0833">Ubl conjugation pathway</keyword>